<protein>
    <submittedName>
        <fullName evidence="1">Uncharacterized protein</fullName>
    </submittedName>
</protein>
<accession>A0ABM9YXN0</accession>
<comment type="caution">
    <text evidence="1">The sequence shown here is derived from an EMBL/GenBank/DDBJ whole genome shotgun (WGS) entry which is preliminary data.</text>
</comment>
<sequence length="70" mass="8027">MVLFRNKWVVHHDIHCKQKPVPSFEIAHSSALALNMFIRENVDEQIIYDGPKCMSVFGEQVAEAMLSKLV</sequence>
<evidence type="ECO:0000313" key="2">
    <source>
        <dbReference type="Proteomes" id="UP000003515"/>
    </source>
</evidence>
<gene>
    <name evidence="1" type="ORF">VIA_002804</name>
</gene>
<name>A0ABM9YXN0_VIBOR</name>
<evidence type="ECO:0000313" key="1">
    <source>
        <dbReference type="EMBL" id="EEX92160.1"/>
    </source>
</evidence>
<proteinExistence type="predicted"/>
<keyword evidence="2" id="KW-1185">Reference proteome</keyword>
<dbReference type="Proteomes" id="UP000003515">
    <property type="component" value="Unassembled WGS sequence"/>
</dbReference>
<organism evidence="1 2">
    <name type="scientific">Vibrio orientalis CIP 102891 = ATCC 33934</name>
    <dbReference type="NCBI Taxonomy" id="675816"/>
    <lineage>
        <taxon>Bacteria</taxon>
        <taxon>Pseudomonadati</taxon>
        <taxon>Pseudomonadota</taxon>
        <taxon>Gammaproteobacteria</taxon>
        <taxon>Vibrionales</taxon>
        <taxon>Vibrionaceae</taxon>
        <taxon>Vibrio</taxon>
        <taxon>Vibrio oreintalis group</taxon>
    </lineage>
</organism>
<dbReference type="EMBL" id="ACZV01000005">
    <property type="protein sequence ID" value="EEX92160.1"/>
    <property type="molecule type" value="Genomic_DNA"/>
</dbReference>
<reference evidence="1 2" key="1">
    <citation type="submission" date="2009-10" db="EMBL/GenBank/DDBJ databases">
        <authorList>
            <consortium name="Los Alamos National Laboratory (LANL)"/>
            <consortium name="National Microbial Pathogen Data Resource (NMPDR)"/>
            <person name="Munk A.C."/>
            <person name="Chertkov O."/>
            <person name="Tapia R."/>
            <person name="Green L."/>
            <person name="Rogers Y."/>
            <person name="Detter J.C."/>
            <person name="Bruce D."/>
            <person name="Brettin T.S."/>
            <person name="Colwell R.R."/>
            <person name="Huq A."/>
            <person name="Grim C.J."/>
            <person name="Hasan N.A."/>
            <person name="Bartels D."/>
            <person name="Vonstein V."/>
        </authorList>
    </citation>
    <scope>NUCLEOTIDE SEQUENCE [LARGE SCALE GENOMIC DNA]</scope>
    <source>
        <strain evidence="1 2">CIP 102891</strain>
    </source>
</reference>